<reference evidence="2 3" key="1">
    <citation type="submission" date="2024-01" db="EMBL/GenBank/DDBJ databases">
        <authorList>
            <person name="Alioto T."/>
            <person name="Alioto T."/>
            <person name="Gomez Garrido J."/>
        </authorList>
    </citation>
    <scope>NUCLEOTIDE SEQUENCE [LARGE SCALE GENOMIC DNA]</scope>
</reference>
<protein>
    <submittedName>
        <fullName evidence="2">Proteoglycan 4-like</fullName>
    </submittedName>
</protein>
<proteinExistence type="predicted"/>
<feature type="region of interest" description="Disordered" evidence="1">
    <location>
        <begin position="63"/>
        <end position="91"/>
    </location>
</feature>
<keyword evidence="3" id="KW-1185">Reference proteome</keyword>
<feature type="region of interest" description="Disordered" evidence="1">
    <location>
        <begin position="125"/>
        <end position="227"/>
    </location>
</feature>
<dbReference type="Proteomes" id="UP001314229">
    <property type="component" value="Unassembled WGS sequence"/>
</dbReference>
<organism evidence="2 3">
    <name type="scientific">Scomber scombrus</name>
    <name type="common">Atlantic mackerel</name>
    <name type="synonym">Scomber vernalis</name>
    <dbReference type="NCBI Taxonomy" id="13677"/>
    <lineage>
        <taxon>Eukaryota</taxon>
        <taxon>Metazoa</taxon>
        <taxon>Chordata</taxon>
        <taxon>Craniata</taxon>
        <taxon>Vertebrata</taxon>
        <taxon>Euteleostomi</taxon>
        <taxon>Actinopterygii</taxon>
        <taxon>Neopterygii</taxon>
        <taxon>Teleostei</taxon>
        <taxon>Neoteleostei</taxon>
        <taxon>Acanthomorphata</taxon>
        <taxon>Pelagiaria</taxon>
        <taxon>Scombriformes</taxon>
        <taxon>Scombridae</taxon>
        <taxon>Scomber</taxon>
    </lineage>
</organism>
<dbReference type="AlphaFoldDB" id="A0AAV1PES4"/>
<evidence type="ECO:0000313" key="3">
    <source>
        <dbReference type="Proteomes" id="UP001314229"/>
    </source>
</evidence>
<feature type="compositionally biased region" description="Low complexity" evidence="1">
    <location>
        <begin position="169"/>
        <end position="178"/>
    </location>
</feature>
<dbReference type="EMBL" id="CAWUFR010000128">
    <property type="protein sequence ID" value="CAK6968972.1"/>
    <property type="molecule type" value="Genomic_DNA"/>
</dbReference>
<name>A0AAV1PES4_SCOSC</name>
<accession>A0AAV1PES4</accession>
<feature type="compositionally biased region" description="Low complexity" evidence="1">
    <location>
        <begin position="64"/>
        <end position="80"/>
    </location>
</feature>
<gene>
    <name evidence="2" type="ORF">FSCOSCO3_A027222</name>
</gene>
<feature type="compositionally biased region" description="Polar residues" evidence="1">
    <location>
        <begin position="81"/>
        <end position="91"/>
    </location>
</feature>
<comment type="caution">
    <text evidence="2">The sequence shown here is derived from an EMBL/GenBank/DDBJ whole genome shotgun (WGS) entry which is preliminary data.</text>
</comment>
<sequence>MNALDAQQRLPQSCARLLHAATHCHRHFDVRTSPGFFSSHFELLYRFIMGNRFSRRRDVPLNSAETAATAQEAAEKPATTQPEDSGMTATQEAVQTENLDVVVGQPTTPVACLPTEECVAEYKEAEAPAAPSPLNDAEPEPEAKETPAPVQPEPLVSVSTPSPPEPEPVAEQPPVAEAQLATEPAPEPVQEPKPTSNPEAGVEAVPEPTSEPEPAPAVTLEQETDLLTQESLPELVICPPALVDLGAPDVTPQLIDTPPTPAPIPISVNTDELSDIPASEEFQDGTEATVISTLEPEKSEETSESLEMPMEAEAAGNLEQIVSDVNEESVSGLLKHLELTGNDLVTDLIHSDVKIPDDTPIVDISTSAELM</sequence>
<evidence type="ECO:0000313" key="2">
    <source>
        <dbReference type="EMBL" id="CAK6968972.1"/>
    </source>
</evidence>
<evidence type="ECO:0000256" key="1">
    <source>
        <dbReference type="SAM" id="MobiDB-lite"/>
    </source>
</evidence>